<evidence type="ECO:0000259" key="1">
    <source>
        <dbReference type="Pfam" id="PF01494"/>
    </source>
</evidence>
<name>A0A7K1T9X5_9BACT</name>
<dbReference type="EMBL" id="WQKZ01000001">
    <property type="protein sequence ID" value="MVN75200.1"/>
    <property type="molecule type" value="Genomic_DNA"/>
</dbReference>
<dbReference type="Gene3D" id="3.30.9.10">
    <property type="entry name" value="D-Amino Acid Oxidase, subunit A, domain 2"/>
    <property type="match status" value="1"/>
</dbReference>
<keyword evidence="3" id="KW-1185">Reference proteome</keyword>
<keyword evidence="2" id="KW-0560">Oxidoreductase</keyword>
<dbReference type="GO" id="GO:0004497">
    <property type="term" value="F:monooxygenase activity"/>
    <property type="evidence" value="ECO:0007669"/>
    <property type="project" value="UniProtKB-KW"/>
</dbReference>
<dbReference type="GO" id="GO:0071949">
    <property type="term" value="F:FAD binding"/>
    <property type="evidence" value="ECO:0007669"/>
    <property type="project" value="InterPro"/>
</dbReference>
<dbReference type="InterPro" id="IPR002938">
    <property type="entry name" value="FAD-bd"/>
</dbReference>
<keyword evidence="2" id="KW-0503">Monooxygenase</keyword>
<feature type="domain" description="FAD-binding" evidence="1">
    <location>
        <begin position="8"/>
        <end position="344"/>
    </location>
</feature>
<dbReference type="PANTHER" id="PTHR46865">
    <property type="entry name" value="OXIDOREDUCTASE-RELATED"/>
    <property type="match status" value="1"/>
</dbReference>
<dbReference type="Pfam" id="PF01494">
    <property type="entry name" value="FAD_binding_3"/>
    <property type="match status" value="1"/>
</dbReference>
<accession>A0A7K1T9X5</accession>
<protein>
    <submittedName>
        <fullName evidence="2">FAD-binding monooxygenase</fullName>
    </submittedName>
</protein>
<evidence type="ECO:0000313" key="3">
    <source>
        <dbReference type="Proteomes" id="UP000441336"/>
    </source>
</evidence>
<dbReference type="Gene3D" id="3.50.50.60">
    <property type="entry name" value="FAD/NAD(P)-binding domain"/>
    <property type="match status" value="1"/>
</dbReference>
<dbReference type="PANTHER" id="PTHR46865:SF2">
    <property type="entry name" value="MONOOXYGENASE"/>
    <property type="match status" value="1"/>
</dbReference>
<dbReference type="Proteomes" id="UP000441336">
    <property type="component" value="Unassembled WGS sequence"/>
</dbReference>
<evidence type="ECO:0000313" key="2">
    <source>
        <dbReference type="EMBL" id="MVN75200.1"/>
    </source>
</evidence>
<dbReference type="PRINTS" id="PR00420">
    <property type="entry name" value="RNGMNOXGNASE"/>
</dbReference>
<sequence>MESVNRKEVLVSGASIAGLSTAYWLSKLGYHVTVVELASEPRKGGAAINVQGDALASAKRMGIFERLKAHRLQLERLEFKTADDVTVGSTMLQNEEIPLADEDIAEIEIERAELITILVEAVEDKVDFLFNSRVIALHETADAIHVTFKNGSTRAFDLVFGCDGLHSGIRQLWFGHEAEYAHSLEHYSSLTIVNHLLIKENTAQLYSTPGKGVMLNAYNGKTDIIFWFFSEQEISYDYRDTDQQRSIIAKQFTGQGWRTAELLDEVKQANISYFDKFCQIKMPSWTKGRVALVGDAAYCASPAAGIGASLAMSGAAAVAEALEKYDGHFDSAFQAYNQNLRPFIEETQATALTMLHDFLIPSTEEAIRIRNSQESPF</sequence>
<reference evidence="2 3" key="1">
    <citation type="submission" date="2019-12" db="EMBL/GenBank/DDBJ databases">
        <title>Hymenobacter sp. HMF4947 Genome sequencing and assembly.</title>
        <authorList>
            <person name="Kang H."/>
            <person name="Cha I."/>
            <person name="Kim H."/>
            <person name="Joh K."/>
        </authorList>
    </citation>
    <scope>NUCLEOTIDE SEQUENCE [LARGE SCALE GENOMIC DNA]</scope>
    <source>
        <strain evidence="2 3">HMF4947</strain>
    </source>
</reference>
<comment type="caution">
    <text evidence="2">The sequence shown here is derived from an EMBL/GenBank/DDBJ whole genome shotgun (WGS) entry which is preliminary data.</text>
</comment>
<dbReference type="SUPFAM" id="SSF51905">
    <property type="entry name" value="FAD/NAD(P)-binding domain"/>
    <property type="match status" value="1"/>
</dbReference>
<dbReference type="InterPro" id="IPR036188">
    <property type="entry name" value="FAD/NAD-bd_sf"/>
</dbReference>
<organism evidence="2 3">
    <name type="scientific">Hymenobacter ginkgonis</name>
    <dbReference type="NCBI Taxonomy" id="2682976"/>
    <lineage>
        <taxon>Bacteria</taxon>
        <taxon>Pseudomonadati</taxon>
        <taxon>Bacteroidota</taxon>
        <taxon>Cytophagia</taxon>
        <taxon>Cytophagales</taxon>
        <taxon>Hymenobacteraceae</taxon>
        <taxon>Hymenobacter</taxon>
    </lineage>
</organism>
<gene>
    <name evidence="2" type="ORF">GO988_02570</name>
</gene>
<dbReference type="InterPro" id="IPR051704">
    <property type="entry name" value="FAD_aromatic-hydroxylase"/>
</dbReference>
<proteinExistence type="predicted"/>
<dbReference type="AlphaFoldDB" id="A0A7K1T9X5"/>